<dbReference type="PANTHER" id="PTHR43991">
    <property type="entry name" value="WD REPEAT PROTEIN (AFU_ORTHOLOGUE AFUA_8G05640)-RELATED"/>
    <property type="match status" value="1"/>
</dbReference>
<protein>
    <submittedName>
        <fullName evidence="2">Uncharacterized protein</fullName>
    </submittedName>
</protein>
<name>A0AAD5K4G0_9FUNG</name>
<dbReference type="AlphaFoldDB" id="A0AAD5K4G0"/>
<dbReference type="PANTHER" id="PTHR43991:SF9">
    <property type="entry name" value="DUF2415 DOMAIN-CONTAINING PROTEIN"/>
    <property type="match status" value="1"/>
</dbReference>
<feature type="compositionally biased region" description="Low complexity" evidence="1">
    <location>
        <begin position="299"/>
        <end position="319"/>
    </location>
</feature>
<proteinExistence type="predicted"/>
<evidence type="ECO:0000313" key="2">
    <source>
        <dbReference type="EMBL" id="KAI9268963.1"/>
    </source>
</evidence>
<feature type="compositionally biased region" description="Basic residues" evidence="1">
    <location>
        <begin position="979"/>
        <end position="988"/>
    </location>
</feature>
<reference evidence="2" key="2">
    <citation type="submission" date="2023-02" db="EMBL/GenBank/DDBJ databases">
        <authorList>
            <consortium name="DOE Joint Genome Institute"/>
            <person name="Mondo S.J."/>
            <person name="Chang Y."/>
            <person name="Wang Y."/>
            <person name="Ahrendt S."/>
            <person name="Andreopoulos W."/>
            <person name="Barry K."/>
            <person name="Beard J."/>
            <person name="Benny G.L."/>
            <person name="Blankenship S."/>
            <person name="Bonito G."/>
            <person name="Cuomo C."/>
            <person name="Desiro A."/>
            <person name="Gervers K.A."/>
            <person name="Hundley H."/>
            <person name="Kuo A."/>
            <person name="LaButti K."/>
            <person name="Lang B.F."/>
            <person name="Lipzen A."/>
            <person name="O'Donnell K."/>
            <person name="Pangilinan J."/>
            <person name="Reynolds N."/>
            <person name="Sandor L."/>
            <person name="Smith M.W."/>
            <person name="Tsang A."/>
            <person name="Grigoriev I.V."/>
            <person name="Stajich J.E."/>
            <person name="Spatafora J.W."/>
        </authorList>
    </citation>
    <scope>NUCLEOTIDE SEQUENCE</scope>
    <source>
        <strain evidence="2">RSA 2281</strain>
    </source>
</reference>
<feature type="region of interest" description="Disordered" evidence="1">
    <location>
        <begin position="567"/>
        <end position="592"/>
    </location>
</feature>
<keyword evidence="3" id="KW-1185">Reference proteome</keyword>
<feature type="compositionally biased region" description="Low complexity" evidence="1">
    <location>
        <begin position="373"/>
        <end position="402"/>
    </location>
</feature>
<feature type="region of interest" description="Disordered" evidence="1">
    <location>
        <begin position="288"/>
        <end position="324"/>
    </location>
</feature>
<feature type="region of interest" description="Disordered" evidence="1">
    <location>
        <begin position="40"/>
        <end position="74"/>
    </location>
</feature>
<feature type="region of interest" description="Disordered" evidence="1">
    <location>
        <begin position="96"/>
        <end position="163"/>
    </location>
</feature>
<feature type="compositionally biased region" description="Basic and acidic residues" evidence="1">
    <location>
        <begin position="573"/>
        <end position="586"/>
    </location>
</feature>
<feature type="compositionally biased region" description="Acidic residues" evidence="1">
    <location>
        <begin position="96"/>
        <end position="113"/>
    </location>
</feature>
<dbReference type="InterPro" id="IPR015943">
    <property type="entry name" value="WD40/YVTN_repeat-like_dom_sf"/>
</dbReference>
<accession>A0AAD5K4G0</accession>
<feature type="compositionally biased region" description="Polar residues" evidence="1">
    <location>
        <begin position="141"/>
        <end position="163"/>
    </location>
</feature>
<reference evidence="2" key="1">
    <citation type="journal article" date="2022" name="IScience">
        <title>Evolution of zygomycete secretomes and the origins of terrestrial fungal ecologies.</title>
        <authorList>
            <person name="Chang Y."/>
            <person name="Wang Y."/>
            <person name="Mondo S."/>
            <person name="Ahrendt S."/>
            <person name="Andreopoulos W."/>
            <person name="Barry K."/>
            <person name="Beard J."/>
            <person name="Benny G.L."/>
            <person name="Blankenship S."/>
            <person name="Bonito G."/>
            <person name="Cuomo C."/>
            <person name="Desiro A."/>
            <person name="Gervers K.A."/>
            <person name="Hundley H."/>
            <person name="Kuo A."/>
            <person name="LaButti K."/>
            <person name="Lang B.F."/>
            <person name="Lipzen A."/>
            <person name="O'Donnell K."/>
            <person name="Pangilinan J."/>
            <person name="Reynolds N."/>
            <person name="Sandor L."/>
            <person name="Smith M.E."/>
            <person name="Tsang A."/>
            <person name="Grigoriev I.V."/>
            <person name="Stajich J.E."/>
            <person name="Spatafora J.W."/>
        </authorList>
    </citation>
    <scope>NUCLEOTIDE SEQUENCE</scope>
    <source>
        <strain evidence="2">RSA 2281</strain>
    </source>
</reference>
<dbReference type="Proteomes" id="UP001209540">
    <property type="component" value="Unassembled WGS sequence"/>
</dbReference>
<feature type="compositionally biased region" description="Acidic residues" evidence="1">
    <location>
        <begin position="47"/>
        <end position="64"/>
    </location>
</feature>
<comment type="caution">
    <text evidence="2">The sequence shown here is derived from an EMBL/GenBank/DDBJ whole genome shotgun (WGS) entry which is preliminary data.</text>
</comment>
<feature type="compositionally biased region" description="Low complexity" evidence="1">
    <location>
        <begin position="454"/>
        <end position="471"/>
    </location>
</feature>
<sequence>MAYYEADCEDLFCDDDTTLSQYYDSDNDQRRPNNTFQHFMRQQVYNDETDEEEEEEDNDDDDDDDLKKSNDNDQGDYMELQQQLQNELNDIEMTIEDDGYDDGTFSDDSEYSLDYEYLGPRNPNYRNEHDPDSDASELSDSEYTGYGHNSNRNYPHDQQQPEPLQQTATGFDMWDEDPYSTNDYTWESNDMRLTHFIKFRQNELNQLLLPAWRQSSFWRKDKGWPKQLPSSCSTTNHDQAANALCMVLSNYGMAEQLYAIYRNRIFECGRPCRPPCHTTGLSSADPFHVSSSSMHPANPTSSSLSTVITTTTPVPSMPTHQQQRHDTLTWIDSDHVPYSSSSSPLSSSTTSALPFATTMTSSSSWPTVHQQQPTFLSSPLPTTSSIPLASSSSDIHTNTNNNNDDDDNNTNQNVTTSTSSGGASSSSGSKFCETHLSVSLRRSTTLQPSNNEESASTATTMTTTTITSSSSLPPTGISRFRPFTKYIRRADFPPVYAQDSYLALDFEPLCLAHKYGYMAIGGLEGEFELYCCMEEGQQPRKIWGTKFKSRNNVQLMTNAIQIVRWKKPSSRMQQDHGENDDGRLDEEGGGGDGLGEEGEYDYMLIACMNEAGILVYKLPSHRECQSMPACRQEAQHVVQLYTHLRCFDRVAVNDAKVSHDGKRMVCVGDDAYIFMLDTQRHPETGAMTFGQPEKLHVPCHLLKCNGGPGQEMPYSSQYVAWSQSSQHFAHTSDTHANVFVWRADTKQALYSIDAAGYTYAIAFHPRLEGVLAFTNRYGYFHTVNLEEAVKKTTLQEGKEVVDGSRSNEVLNILDFDHQTPKSRGHVCTNQCMYFIASAAANTTKEQSDMDHPANHTTDLHAHQEITMVSFRGERDRRLRILAKINGIQWSNDGRYLYVATKKRILAYEFIKTSQSISTLLDVTGKQARRLLERFRRQPLLISPAQVEEAKSKRAAAIAATAAKKKKQGSSSSFGMSSTPRRKPSRKRKRDDPEENNSKMSMAWLEKWLSVPLPVRHRILGETQLASHW</sequence>
<feature type="region of interest" description="Disordered" evidence="1">
    <location>
        <begin position="358"/>
        <end position="473"/>
    </location>
</feature>
<dbReference type="Gene3D" id="2.130.10.10">
    <property type="entry name" value="YVTN repeat-like/Quinoprotein amine dehydrogenase"/>
    <property type="match status" value="1"/>
</dbReference>
<gene>
    <name evidence="2" type="ORF">BDA99DRAFT_503113</name>
</gene>
<dbReference type="EMBL" id="JAIXMP010000008">
    <property type="protein sequence ID" value="KAI9268963.1"/>
    <property type="molecule type" value="Genomic_DNA"/>
</dbReference>
<evidence type="ECO:0000313" key="3">
    <source>
        <dbReference type="Proteomes" id="UP001209540"/>
    </source>
</evidence>
<feature type="compositionally biased region" description="Polar residues" evidence="1">
    <location>
        <begin position="359"/>
        <end position="372"/>
    </location>
</feature>
<evidence type="ECO:0000256" key="1">
    <source>
        <dbReference type="SAM" id="MobiDB-lite"/>
    </source>
</evidence>
<feature type="compositionally biased region" description="Low complexity" evidence="1">
    <location>
        <begin position="409"/>
        <end position="429"/>
    </location>
</feature>
<feature type="compositionally biased region" description="Polar residues" evidence="1">
    <location>
        <begin position="436"/>
        <end position="453"/>
    </location>
</feature>
<feature type="compositionally biased region" description="Low complexity" evidence="1">
    <location>
        <begin position="968"/>
        <end position="978"/>
    </location>
</feature>
<organism evidence="2 3">
    <name type="scientific">Phascolomyces articulosus</name>
    <dbReference type="NCBI Taxonomy" id="60185"/>
    <lineage>
        <taxon>Eukaryota</taxon>
        <taxon>Fungi</taxon>
        <taxon>Fungi incertae sedis</taxon>
        <taxon>Mucoromycota</taxon>
        <taxon>Mucoromycotina</taxon>
        <taxon>Mucoromycetes</taxon>
        <taxon>Mucorales</taxon>
        <taxon>Lichtheimiaceae</taxon>
        <taxon>Phascolomyces</taxon>
    </lineage>
</organism>
<feature type="region of interest" description="Disordered" evidence="1">
    <location>
        <begin position="957"/>
        <end position="997"/>
    </location>
</feature>
<dbReference type="SUPFAM" id="SSF82171">
    <property type="entry name" value="DPP6 N-terminal domain-like"/>
    <property type="match status" value="1"/>
</dbReference>